<keyword evidence="3 5" id="KW-1133">Transmembrane helix</keyword>
<feature type="transmembrane region" description="Helical" evidence="5">
    <location>
        <begin position="536"/>
        <end position="563"/>
    </location>
</feature>
<sequence length="573" mass="63170">MSQQISPNLQHQPVSRLNVLNLDKENLIRRVWLLTLISILACALVLPLGALFIHSLQDSDKNWVGFQNFVNYLTNPALTHSIGNTLVLGAVATVIIISLAFTFAWCMTRTQVVGKSVFKGIAYIPLLTPSLLSAISLIYWFGNQGVLKEWWPFESIYGLSGIVFAISFWAFPHALIILTTSLKQQDARLYEASEVLGANPWRTFFTVTLPGCKYGLISATAVIFTLVVTDFGIAKVIGGQYNVLATDIYKQVIGQQNFSMGAVVSIVLLVPALITFMVDQWVQRKQQSMFDSKSIVFKPQKDKLRDGFGFVYCSLISMVMLAVILMAGYSSLVTFWPYDLSLSLNNYQFDMMDGGGWGAFANSLIMSAGTMVIGTAFIFLSAYGCQKIDAWPKLRKAIHMLSVIPSAVPGLVLGLSYIFFFNAPNNPLNSIYGTFLILIISSVIHFLTVGHLTMVTAFKQLPGEIESVSESLKVPFYVTMGRVTLPMTVPAILEVGIYLFVNSMTTVSAVVFLYGVDTMLASVAVLNMDDAGDTAPAAAMAMMIFISALAVKLLYSSFSYLLLKRTDKWRHGR</sequence>
<protein>
    <submittedName>
        <fullName evidence="7">2-aminoethylphosphonate ABC transporter permease subunit</fullName>
    </submittedName>
</protein>
<feature type="transmembrane region" description="Helical" evidence="5">
    <location>
        <begin position="431"/>
        <end position="452"/>
    </location>
</feature>
<dbReference type="SUPFAM" id="SSF161098">
    <property type="entry name" value="MetI-like"/>
    <property type="match status" value="2"/>
</dbReference>
<evidence type="ECO:0000256" key="2">
    <source>
        <dbReference type="ARBA" id="ARBA00022692"/>
    </source>
</evidence>
<dbReference type="RefSeq" id="WP_344796204.1">
    <property type="nucleotide sequence ID" value="NZ_BAABBN010000004.1"/>
</dbReference>
<evidence type="ECO:0000256" key="3">
    <source>
        <dbReference type="ARBA" id="ARBA00022989"/>
    </source>
</evidence>
<evidence type="ECO:0000259" key="6">
    <source>
        <dbReference type="PROSITE" id="PS50928"/>
    </source>
</evidence>
<feature type="transmembrane region" description="Helical" evidence="5">
    <location>
        <begin position="156"/>
        <end position="178"/>
    </location>
</feature>
<feature type="transmembrane region" description="Helical" evidence="5">
    <location>
        <begin position="308"/>
        <end position="336"/>
    </location>
</feature>
<keyword evidence="2 5" id="KW-0812">Transmembrane</keyword>
<feature type="transmembrane region" description="Helical" evidence="5">
    <location>
        <begin position="214"/>
        <end position="238"/>
    </location>
</feature>
<dbReference type="InterPro" id="IPR035906">
    <property type="entry name" value="MetI-like_sf"/>
</dbReference>
<dbReference type="Pfam" id="PF00528">
    <property type="entry name" value="BPD_transp_1"/>
    <property type="match status" value="2"/>
</dbReference>
<evidence type="ECO:0000313" key="7">
    <source>
        <dbReference type="EMBL" id="GAA3917408.1"/>
    </source>
</evidence>
<comment type="similarity">
    <text evidence="5">Belongs to the binding-protein-dependent transport system permease family.</text>
</comment>
<organism evidence="7 8">
    <name type="scientific">Litoribacillus peritrichatus</name>
    <dbReference type="NCBI Taxonomy" id="718191"/>
    <lineage>
        <taxon>Bacteria</taxon>
        <taxon>Pseudomonadati</taxon>
        <taxon>Pseudomonadota</taxon>
        <taxon>Gammaproteobacteria</taxon>
        <taxon>Oceanospirillales</taxon>
        <taxon>Oceanospirillaceae</taxon>
        <taxon>Litoribacillus</taxon>
    </lineage>
</organism>
<feature type="domain" description="ABC transmembrane type-1" evidence="6">
    <location>
        <begin position="82"/>
        <end position="279"/>
    </location>
</feature>
<comment type="caution">
    <text evidence="7">The sequence shown here is derived from an EMBL/GenBank/DDBJ whole genome shotgun (WGS) entry which is preliminary data.</text>
</comment>
<evidence type="ECO:0000256" key="5">
    <source>
        <dbReference type="RuleBase" id="RU363032"/>
    </source>
</evidence>
<dbReference type="Gene3D" id="1.10.3720.10">
    <property type="entry name" value="MetI-like"/>
    <property type="match status" value="2"/>
</dbReference>
<dbReference type="PANTHER" id="PTHR43496:SF1">
    <property type="entry name" value="POLYGALACTURONAN_RHAMNOGALACTURONAN TRANSPORT SYSTEM PERMEASE PROTEIN YTEP"/>
    <property type="match status" value="1"/>
</dbReference>
<dbReference type="InterPro" id="IPR000515">
    <property type="entry name" value="MetI-like"/>
</dbReference>
<feature type="transmembrane region" description="Helical" evidence="5">
    <location>
        <begin position="258"/>
        <end position="278"/>
    </location>
</feature>
<evidence type="ECO:0000256" key="1">
    <source>
        <dbReference type="ARBA" id="ARBA00004651"/>
    </source>
</evidence>
<gene>
    <name evidence="7" type="ORF">GCM10022277_10520</name>
</gene>
<feature type="domain" description="ABC transmembrane type-1" evidence="6">
    <location>
        <begin position="360"/>
        <end position="555"/>
    </location>
</feature>
<dbReference type="EMBL" id="BAABBN010000004">
    <property type="protein sequence ID" value="GAA3917408.1"/>
    <property type="molecule type" value="Genomic_DNA"/>
</dbReference>
<evidence type="ECO:0000256" key="4">
    <source>
        <dbReference type="ARBA" id="ARBA00023136"/>
    </source>
</evidence>
<feature type="transmembrane region" description="Helical" evidence="5">
    <location>
        <begin position="86"/>
        <end position="108"/>
    </location>
</feature>
<dbReference type="CDD" id="cd06261">
    <property type="entry name" value="TM_PBP2"/>
    <property type="match status" value="2"/>
</dbReference>
<accession>A0ABP7M857</accession>
<reference evidence="8" key="1">
    <citation type="journal article" date="2019" name="Int. J. Syst. Evol. Microbiol.">
        <title>The Global Catalogue of Microorganisms (GCM) 10K type strain sequencing project: providing services to taxonomists for standard genome sequencing and annotation.</title>
        <authorList>
            <consortium name="The Broad Institute Genomics Platform"/>
            <consortium name="The Broad Institute Genome Sequencing Center for Infectious Disease"/>
            <person name="Wu L."/>
            <person name="Ma J."/>
        </authorList>
    </citation>
    <scope>NUCLEOTIDE SEQUENCE [LARGE SCALE GENOMIC DNA]</scope>
    <source>
        <strain evidence="8">JCM 17551</strain>
    </source>
</reference>
<dbReference type="Proteomes" id="UP001501565">
    <property type="component" value="Unassembled WGS sequence"/>
</dbReference>
<feature type="transmembrane region" description="Helical" evidence="5">
    <location>
        <begin position="31"/>
        <end position="53"/>
    </location>
</feature>
<feature type="transmembrane region" description="Helical" evidence="5">
    <location>
        <begin position="120"/>
        <end position="141"/>
    </location>
</feature>
<dbReference type="PROSITE" id="PS50928">
    <property type="entry name" value="ABC_TM1"/>
    <property type="match status" value="2"/>
</dbReference>
<dbReference type="PANTHER" id="PTHR43496">
    <property type="entry name" value="PROTEIN LPLB"/>
    <property type="match status" value="1"/>
</dbReference>
<keyword evidence="8" id="KW-1185">Reference proteome</keyword>
<comment type="subcellular location">
    <subcellularLocation>
        <location evidence="1 5">Cell membrane</location>
        <topology evidence="1 5">Multi-pass membrane protein</topology>
    </subcellularLocation>
</comment>
<keyword evidence="4 5" id="KW-0472">Membrane</keyword>
<feature type="transmembrane region" description="Helical" evidence="5">
    <location>
        <begin position="356"/>
        <end position="385"/>
    </location>
</feature>
<evidence type="ECO:0000313" key="8">
    <source>
        <dbReference type="Proteomes" id="UP001501565"/>
    </source>
</evidence>
<proteinExistence type="inferred from homology"/>
<name>A0ABP7M857_9GAMM</name>
<dbReference type="NCBIfam" id="TIGR03262">
    <property type="entry name" value="PhnU2"/>
    <property type="match status" value="1"/>
</dbReference>
<keyword evidence="5" id="KW-0813">Transport</keyword>
<feature type="transmembrane region" description="Helical" evidence="5">
    <location>
        <begin position="397"/>
        <end position="419"/>
    </location>
</feature>
<dbReference type="InterPro" id="IPR017664">
    <property type="entry name" value="AminoethylPonate_ABC_perm-1"/>
</dbReference>